<keyword evidence="6 7" id="KW-0961">Cell wall biogenesis/degradation</keyword>
<keyword evidence="4 7" id="KW-0133">Cell shape</keyword>
<accession>A0A1G2B0N8</accession>
<keyword evidence="5 7" id="KW-0573">Peptidoglycan synthesis</keyword>
<dbReference type="InterPro" id="IPR038063">
    <property type="entry name" value="Transpep_catalytic_dom"/>
</dbReference>
<reference evidence="10 11" key="1">
    <citation type="journal article" date="2016" name="Nat. Commun.">
        <title>Thousands of microbial genomes shed light on interconnected biogeochemical processes in an aquifer system.</title>
        <authorList>
            <person name="Anantharaman K."/>
            <person name="Brown C.T."/>
            <person name="Hug L.A."/>
            <person name="Sharon I."/>
            <person name="Castelle C.J."/>
            <person name="Probst A.J."/>
            <person name="Thomas B.C."/>
            <person name="Singh A."/>
            <person name="Wilkins M.J."/>
            <person name="Karaoz U."/>
            <person name="Brodie E.L."/>
            <person name="Williams K.H."/>
            <person name="Hubbard S.S."/>
            <person name="Banfield J.F."/>
        </authorList>
    </citation>
    <scope>NUCLEOTIDE SEQUENCE [LARGE SCALE GENOMIC DNA]</scope>
</reference>
<dbReference type="PROSITE" id="PS52029">
    <property type="entry name" value="LD_TPASE"/>
    <property type="match status" value="1"/>
</dbReference>
<evidence type="ECO:0000256" key="7">
    <source>
        <dbReference type="PROSITE-ProRule" id="PRU01373"/>
    </source>
</evidence>
<evidence type="ECO:0000256" key="1">
    <source>
        <dbReference type="ARBA" id="ARBA00004752"/>
    </source>
</evidence>
<dbReference type="AlphaFoldDB" id="A0A1G2B0N8"/>
<dbReference type="GO" id="GO:0071972">
    <property type="term" value="F:peptidoglycan L,D-transpeptidase activity"/>
    <property type="evidence" value="ECO:0007669"/>
    <property type="project" value="TreeGrafter"/>
</dbReference>
<evidence type="ECO:0000313" key="11">
    <source>
        <dbReference type="Proteomes" id="UP000179164"/>
    </source>
</evidence>
<dbReference type="GO" id="GO:0005576">
    <property type="term" value="C:extracellular region"/>
    <property type="evidence" value="ECO:0007669"/>
    <property type="project" value="TreeGrafter"/>
</dbReference>
<dbReference type="CDD" id="cd16913">
    <property type="entry name" value="YkuD_like"/>
    <property type="match status" value="1"/>
</dbReference>
<feature type="chain" id="PRO_5009581980" description="L,D-TPase catalytic domain-containing protein" evidence="8">
    <location>
        <begin position="31"/>
        <end position="467"/>
    </location>
</feature>
<dbReference type="Pfam" id="PF03734">
    <property type="entry name" value="YkuD"/>
    <property type="match status" value="1"/>
</dbReference>
<feature type="domain" description="L,D-TPase catalytic" evidence="9">
    <location>
        <begin position="353"/>
        <end position="466"/>
    </location>
</feature>
<proteinExistence type="predicted"/>
<dbReference type="Pfam" id="PF13517">
    <property type="entry name" value="FG-GAP_3"/>
    <property type="match status" value="1"/>
</dbReference>
<evidence type="ECO:0000256" key="5">
    <source>
        <dbReference type="ARBA" id="ARBA00022984"/>
    </source>
</evidence>
<evidence type="ECO:0000313" key="10">
    <source>
        <dbReference type="EMBL" id="OGY82752.1"/>
    </source>
</evidence>
<dbReference type="SUPFAM" id="SSF69318">
    <property type="entry name" value="Integrin alpha N-terminal domain"/>
    <property type="match status" value="2"/>
</dbReference>
<evidence type="ECO:0000256" key="3">
    <source>
        <dbReference type="ARBA" id="ARBA00022729"/>
    </source>
</evidence>
<dbReference type="GO" id="GO:0071555">
    <property type="term" value="P:cell wall organization"/>
    <property type="evidence" value="ECO:0007669"/>
    <property type="project" value="UniProtKB-UniRule"/>
</dbReference>
<dbReference type="Gene3D" id="2.40.440.10">
    <property type="entry name" value="L,D-transpeptidase catalytic domain-like"/>
    <property type="match status" value="1"/>
</dbReference>
<dbReference type="SUPFAM" id="SSF141523">
    <property type="entry name" value="L,D-transpeptidase catalytic domain-like"/>
    <property type="match status" value="1"/>
</dbReference>
<keyword evidence="2" id="KW-0808">Transferase</keyword>
<dbReference type="GO" id="GO:0008360">
    <property type="term" value="P:regulation of cell shape"/>
    <property type="evidence" value="ECO:0007669"/>
    <property type="project" value="UniProtKB-UniRule"/>
</dbReference>
<dbReference type="Proteomes" id="UP000179164">
    <property type="component" value="Unassembled WGS sequence"/>
</dbReference>
<dbReference type="UniPathway" id="UPA00219"/>
<evidence type="ECO:0000256" key="4">
    <source>
        <dbReference type="ARBA" id="ARBA00022960"/>
    </source>
</evidence>
<evidence type="ECO:0000259" key="9">
    <source>
        <dbReference type="PROSITE" id="PS52029"/>
    </source>
</evidence>
<dbReference type="InterPro" id="IPR013517">
    <property type="entry name" value="FG-GAP"/>
</dbReference>
<dbReference type="Gene3D" id="2.130.10.130">
    <property type="entry name" value="Integrin alpha, N-terminal"/>
    <property type="match status" value="2"/>
</dbReference>
<gene>
    <name evidence="10" type="ORF">A2898_04105</name>
</gene>
<evidence type="ECO:0000256" key="8">
    <source>
        <dbReference type="SAM" id="SignalP"/>
    </source>
</evidence>
<organism evidence="10 11">
    <name type="scientific">Candidatus Kerfeldbacteria bacterium RIFCSPLOWO2_01_FULL_48_11</name>
    <dbReference type="NCBI Taxonomy" id="1798543"/>
    <lineage>
        <taxon>Bacteria</taxon>
        <taxon>Candidatus Kerfeldiibacteriota</taxon>
    </lineage>
</organism>
<dbReference type="Pfam" id="PF01839">
    <property type="entry name" value="FG-GAP"/>
    <property type="match status" value="1"/>
</dbReference>
<evidence type="ECO:0000256" key="2">
    <source>
        <dbReference type="ARBA" id="ARBA00022679"/>
    </source>
</evidence>
<dbReference type="InterPro" id="IPR050979">
    <property type="entry name" value="LD-transpeptidase"/>
</dbReference>
<feature type="active site" description="Proton donor/acceptor" evidence="7">
    <location>
        <position position="426"/>
    </location>
</feature>
<dbReference type="EMBL" id="MHKE01000017">
    <property type="protein sequence ID" value="OGY82752.1"/>
    <property type="molecule type" value="Genomic_DNA"/>
</dbReference>
<sequence>MKKQKLTLLKFCFAAFASVLFLALATNVHASYERPPEVKVFDGQKQYEAFVAYDPSFTGGVQVASGDVNGDGVDEVITAPGKGGAPHIRIFTSNGKLLGSFFSYDLNMRAGVNIAAGDLNGDGKDEIVTAPREGGSPHVRIFDSQGDLQFSPGFFAYHETFRGGATVSVGDLDGNGSNEIITGAGTGGAPHVRIFDRTGNVLGSFFPFHPEFRGGINVAVANLDGGNDDELLVSVASSDSAWVKVVKKNGHEHVVSHFMAYGEEFHGGVTVAGGDLNGDGIDEIIVGASSSGGPHVRTFNGNGESTPTSLFAYEQDFRGGINVAAGNINGSDHDEIVIGPSKWLPTTREDFSRYVEVSLTDQRLYAYEYGRLVKTFLVSTGLRGMDTRTGTFYVSQKIPVKLYSGPGYYLPNTKWNLRFDGSRLLHGAYWHNDFGRRKSHGCVNISYPNAEWLYNWAPVGTTVLVRN</sequence>
<comment type="caution">
    <text evidence="10">The sequence shown here is derived from an EMBL/GenBank/DDBJ whole genome shotgun (WGS) entry which is preliminary data.</text>
</comment>
<name>A0A1G2B0N8_9BACT</name>
<dbReference type="PANTHER" id="PTHR30582">
    <property type="entry name" value="L,D-TRANSPEPTIDASE"/>
    <property type="match status" value="1"/>
</dbReference>
<dbReference type="STRING" id="1798543.A2898_04105"/>
<feature type="active site" description="Nucleophile" evidence="7">
    <location>
        <position position="442"/>
    </location>
</feature>
<feature type="signal peptide" evidence="8">
    <location>
        <begin position="1"/>
        <end position="30"/>
    </location>
</feature>
<comment type="pathway">
    <text evidence="1 7">Cell wall biogenesis; peptidoglycan biosynthesis.</text>
</comment>
<protein>
    <recommendedName>
        <fullName evidence="9">L,D-TPase catalytic domain-containing protein</fullName>
    </recommendedName>
</protein>
<dbReference type="GO" id="GO:0016740">
    <property type="term" value="F:transferase activity"/>
    <property type="evidence" value="ECO:0007669"/>
    <property type="project" value="UniProtKB-KW"/>
</dbReference>
<dbReference type="InterPro" id="IPR028994">
    <property type="entry name" value="Integrin_alpha_N"/>
</dbReference>
<dbReference type="GO" id="GO:0018104">
    <property type="term" value="P:peptidoglycan-protein cross-linking"/>
    <property type="evidence" value="ECO:0007669"/>
    <property type="project" value="TreeGrafter"/>
</dbReference>
<dbReference type="PANTHER" id="PTHR30582:SF2">
    <property type="entry name" value="L,D-TRANSPEPTIDASE YCIB-RELATED"/>
    <property type="match status" value="1"/>
</dbReference>
<dbReference type="InterPro" id="IPR005490">
    <property type="entry name" value="LD_TPept_cat_dom"/>
</dbReference>
<evidence type="ECO:0000256" key="6">
    <source>
        <dbReference type="ARBA" id="ARBA00023316"/>
    </source>
</evidence>
<keyword evidence="3 8" id="KW-0732">Signal</keyword>